<dbReference type="OrthoDB" id="5430981at2759"/>
<proteinExistence type="predicted"/>
<dbReference type="InterPro" id="IPR021109">
    <property type="entry name" value="Peptidase_aspartic_dom_sf"/>
</dbReference>
<dbReference type="InterPro" id="IPR036875">
    <property type="entry name" value="Znf_CCHC_sf"/>
</dbReference>
<dbReference type="InterPro" id="IPR001878">
    <property type="entry name" value="Znf_CCHC"/>
</dbReference>
<keyword evidence="1" id="KW-0479">Metal-binding</keyword>
<name>A0A3N4HCS1_ASCIM</name>
<sequence length="1002" mass="113657">MDGVSTRSRRNRTRMRWRTRALIGHHKTEYSSRSDGGVITNDWEMRGSGESAIVEEGSWGELGWRIGKVIGEWMVCRSERKLGLARTLGVRSRDAKATRITTEMIKKKPSPQHLTTTTAKPQKFATVDKHTQQVSSFDLDHLCTLFPWMREEWFEETNIGLDHSDSGCRNLDRYGVSNRTRKHFNFSEDKLSETSTEDSFKSTQDGVESPEAPRGPRKPRTSPVAEPSVSFGRFRGLAQPVVVFGPGTPLHDLVSRLEVEDVLEPSRHKQLNAGGEVVFARKNTEGEESSSDSDFETKPPPSKSTSSTTTMSTNTCEIFQQAIFTECQFHGFFLDTEKVTPDGSTVARYPDVTDAVRTDTRERFEDYLVDVEVCASMIFPANQATRSEVVDRAKVSTFMAGLTNEAKVHLDSLDQATKRDYNQLTLKFRQRYVDTTEDEVDRRRETLEKFKTSCKQGSKTLMEYLAEGIYYYDLVDDRFKCKSPSAIDHLERMLVDGFAEQGLIDAIWAFMVANGRVRTFRPRDLVEIVRQLRYKQWNSEDFTKAMERVKSQVMKDPRPAQPSEDVRSLVQMGQGFVHTMTSVNQNLSKVTDKLAEMHMGGSNSGGSVQDGNNGNAGYGRGAPAYRAGWQPARGGNQGNGGMGRGRNIPTCWTCNEPGHYANDCLVKKEVSAIKWNWERLEIGAPILMMTIWSAFTMPICWKPRENQPLIGQETIRWRHQPSLEDPQLEISEPETLSQTRAEWRDGYENSEISLAQMLDSNPHFRAQIAWYLRSQFPRVRTRGKHGGKEAFMITMEDPEERFADPEPAGSIMEIQNFYTEITVKMDNGQLADVKKVMLDAGAMITIVNKHVAAKLQLKMMRVSNLVMRTVTDQIISLEQVCVITAKIGGIWCTFMAYVSPTDTSYSLLLSRRFLYQLQATVDYRAQTYTIRDNKGVASNIPRSVNTPAITISRDQIPIQVYRTELAAQTSRNNLEFDEYISDDLLLKEIEACEDDLARKILQ</sequence>
<protein>
    <recommendedName>
        <fullName evidence="3">CCHC-type domain-containing protein</fullName>
    </recommendedName>
</protein>
<reference evidence="4 5" key="1">
    <citation type="journal article" date="2018" name="Nat. Ecol. Evol.">
        <title>Pezizomycetes genomes reveal the molecular basis of ectomycorrhizal truffle lifestyle.</title>
        <authorList>
            <person name="Murat C."/>
            <person name="Payen T."/>
            <person name="Noel B."/>
            <person name="Kuo A."/>
            <person name="Morin E."/>
            <person name="Chen J."/>
            <person name="Kohler A."/>
            <person name="Krizsan K."/>
            <person name="Balestrini R."/>
            <person name="Da Silva C."/>
            <person name="Montanini B."/>
            <person name="Hainaut M."/>
            <person name="Levati E."/>
            <person name="Barry K.W."/>
            <person name="Belfiori B."/>
            <person name="Cichocki N."/>
            <person name="Clum A."/>
            <person name="Dockter R.B."/>
            <person name="Fauchery L."/>
            <person name="Guy J."/>
            <person name="Iotti M."/>
            <person name="Le Tacon F."/>
            <person name="Lindquist E.A."/>
            <person name="Lipzen A."/>
            <person name="Malagnac F."/>
            <person name="Mello A."/>
            <person name="Molinier V."/>
            <person name="Miyauchi S."/>
            <person name="Poulain J."/>
            <person name="Riccioni C."/>
            <person name="Rubini A."/>
            <person name="Sitrit Y."/>
            <person name="Splivallo R."/>
            <person name="Traeger S."/>
            <person name="Wang M."/>
            <person name="Zifcakova L."/>
            <person name="Wipf D."/>
            <person name="Zambonelli A."/>
            <person name="Paolocci F."/>
            <person name="Nowrousian M."/>
            <person name="Ottonello S."/>
            <person name="Baldrian P."/>
            <person name="Spatafora J.W."/>
            <person name="Henrissat B."/>
            <person name="Nagy L.G."/>
            <person name="Aury J.M."/>
            <person name="Wincker P."/>
            <person name="Grigoriev I.V."/>
            <person name="Bonfante P."/>
            <person name="Martin F.M."/>
        </authorList>
    </citation>
    <scope>NUCLEOTIDE SEQUENCE [LARGE SCALE GENOMIC DNA]</scope>
    <source>
        <strain evidence="4 5">RN42</strain>
    </source>
</reference>
<gene>
    <name evidence="4" type="ORF">BJ508DRAFT_314982</name>
</gene>
<keyword evidence="1" id="KW-0863">Zinc-finger</keyword>
<dbReference type="Proteomes" id="UP000275078">
    <property type="component" value="Unassembled WGS sequence"/>
</dbReference>
<evidence type="ECO:0000313" key="5">
    <source>
        <dbReference type="Proteomes" id="UP000275078"/>
    </source>
</evidence>
<accession>A0A3N4HCS1</accession>
<dbReference type="STRING" id="1160509.A0A3N4HCS1"/>
<organism evidence="4 5">
    <name type="scientific">Ascobolus immersus RN42</name>
    <dbReference type="NCBI Taxonomy" id="1160509"/>
    <lineage>
        <taxon>Eukaryota</taxon>
        <taxon>Fungi</taxon>
        <taxon>Dikarya</taxon>
        <taxon>Ascomycota</taxon>
        <taxon>Pezizomycotina</taxon>
        <taxon>Pezizomycetes</taxon>
        <taxon>Pezizales</taxon>
        <taxon>Ascobolaceae</taxon>
        <taxon>Ascobolus</taxon>
    </lineage>
</organism>
<dbReference type="SMART" id="SM00343">
    <property type="entry name" value="ZnF_C2HC"/>
    <property type="match status" value="1"/>
</dbReference>
<evidence type="ECO:0000256" key="2">
    <source>
        <dbReference type="SAM" id="MobiDB-lite"/>
    </source>
</evidence>
<dbReference type="AlphaFoldDB" id="A0A3N4HCS1"/>
<dbReference type="SUPFAM" id="SSF57756">
    <property type="entry name" value="Retrovirus zinc finger-like domains"/>
    <property type="match status" value="1"/>
</dbReference>
<dbReference type="GO" id="GO:0003676">
    <property type="term" value="F:nucleic acid binding"/>
    <property type="evidence" value="ECO:0007669"/>
    <property type="project" value="InterPro"/>
</dbReference>
<evidence type="ECO:0000313" key="4">
    <source>
        <dbReference type="EMBL" id="RPA72143.1"/>
    </source>
</evidence>
<keyword evidence="1" id="KW-0862">Zinc</keyword>
<dbReference type="SUPFAM" id="SSF50630">
    <property type="entry name" value="Acid proteases"/>
    <property type="match status" value="1"/>
</dbReference>
<feature type="region of interest" description="Disordered" evidence="2">
    <location>
        <begin position="284"/>
        <end position="311"/>
    </location>
</feature>
<dbReference type="PROSITE" id="PS50158">
    <property type="entry name" value="ZF_CCHC"/>
    <property type="match status" value="1"/>
</dbReference>
<keyword evidence="5" id="KW-1185">Reference proteome</keyword>
<dbReference type="Pfam" id="PF00098">
    <property type="entry name" value="zf-CCHC"/>
    <property type="match status" value="1"/>
</dbReference>
<evidence type="ECO:0000256" key="1">
    <source>
        <dbReference type="PROSITE-ProRule" id="PRU00047"/>
    </source>
</evidence>
<feature type="domain" description="CCHC-type" evidence="3">
    <location>
        <begin position="651"/>
        <end position="664"/>
    </location>
</feature>
<dbReference type="Gene3D" id="2.40.70.10">
    <property type="entry name" value="Acid Proteases"/>
    <property type="match status" value="1"/>
</dbReference>
<dbReference type="EMBL" id="ML119877">
    <property type="protein sequence ID" value="RPA72143.1"/>
    <property type="molecule type" value="Genomic_DNA"/>
</dbReference>
<evidence type="ECO:0000259" key="3">
    <source>
        <dbReference type="PROSITE" id="PS50158"/>
    </source>
</evidence>
<feature type="region of interest" description="Disordered" evidence="2">
    <location>
        <begin position="187"/>
        <end position="227"/>
    </location>
</feature>
<dbReference type="GO" id="GO:0008270">
    <property type="term" value="F:zinc ion binding"/>
    <property type="evidence" value="ECO:0007669"/>
    <property type="project" value="UniProtKB-KW"/>
</dbReference>